<dbReference type="PANTHER" id="PTHR43667">
    <property type="entry name" value="CYCLOPROPANE-FATTY-ACYL-PHOSPHOLIPID SYNTHASE"/>
    <property type="match status" value="1"/>
</dbReference>
<dbReference type="InterPro" id="IPR050723">
    <property type="entry name" value="CFA/CMAS"/>
</dbReference>
<dbReference type="EMBL" id="JACVVX010000001">
    <property type="protein sequence ID" value="MBD0414051.1"/>
    <property type="molecule type" value="Genomic_DNA"/>
</dbReference>
<feature type="domain" description="Methyltransferase" evidence="1">
    <location>
        <begin position="48"/>
        <end position="148"/>
    </location>
</feature>
<accession>A0A8J6PIB6</accession>
<sequence>MATTTSHGVLMDRVYRHQRHVYDATRKYYLLGRDAMIEGLNPPAGGTVLEIGCGTGRNLVKSAQRYPDAAFHGIDISTAMLETAGRSVASAGLTDRVRLAYADASTFEPGKVFQRDSFDRIFISYAVSMIPAWRTVVEQAAESLSTGGELHIVDFGDLSDLPGWSRAALYKWLEWYHVTPRGDLFGQSAEIAAARGMSVRESRLYRGFAWISVIENRAFDAAVTAPRAVAA</sequence>
<dbReference type="InterPro" id="IPR041698">
    <property type="entry name" value="Methyltransf_25"/>
</dbReference>
<keyword evidence="2" id="KW-0489">Methyltransferase</keyword>
<name>A0A8J6PIB6_9HYPH</name>
<dbReference type="PANTHER" id="PTHR43667:SF2">
    <property type="entry name" value="FATTY ACID C-METHYL TRANSFERASE"/>
    <property type="match status" value="1"/>
</dbReference>
<evidence type="ECO:0000259" key="1">
    <source>
        <dbReference type="Pfam" id="PF13649"/>
    </source>
</evidence>
<organism evidence="2 3">
    <name type="scientific">Oryzicola mucosus</name>
    <dbReference type="NCBI Taxonomy" id="2767425"/>
    <lineage>
        <taxon>Bacteria</taxon>
        <taxon>Pseudomonadati</taxon>
        <taxon>Pseudomonadota</taxon>
        <taxon>Alphaproteobacteria</taxon>
        <taxon>Hyphomicrobiales</taxon>
        <taxon>Phyllobacteriaceae</taxon>
        <taxon>Oryzicola</taxon>
    </lineage>
</organism>
<dbReference type="Gene3D" id="3.40.50.150">
    <property type="entry name" value="Vaccinia Virus protein VP39"/>
    <property type="match status" value="1"/>
</dbReference>
<keyword evidence="3" id="KW-1185">Reference proteome</keyword>
<comment type="caution">
    <text evidence="2">The sequence shown here is derived from an EMBL/GenBank/DDBJ whole genome shotgun (WGS) entry which is preliminary data.</text>
</comment>
<reference evidence="2" key="1">
    <citation type="submission" date="2020-09" db="EMBL/GenBank/DDBJ databases">
        <title>Genome seq and assembly of Tianweitania sp.</title>
        <authorList>
            <person name="Chhetri G."/>
        </authorList>
    </citation>
    <scope>NUCLEOTIDE SEQUENCE</scope>
    <source>
        <strain evidence="2">Rool2</strain>
    </source>
</reference>
<dbReference type="CDD" id="cd02440">
    <property type="entry name" value="AdoMet_MTases"/>
    <property type="match status" value="1"/>
</dbReference>
<dbReference type="GO" id="GO:0008168">
    <property type="term" value="F:methyltransferase activity"/>
    <property type="evidence" value="ECO:0007669"/>
    <property type="project" value="UniProtKB-KW"/>
</dbReference>
<dbReference type="Pfam" id="PF13649">
    <property type="entry name" value="Methyltransf_25"/>
    <property type="match status" value="1"/>
</dbReference>
<evidence type="ECO:0000313" key="3">
    <source>
        <dbReference type="Proteomes" id="UP000643405"/>
    </source>
</evidence>
<dbReference type="SUPFAM" id="SSF53335">
    <property type="entry name" value="S-adenosyl-L-methionine-dependent methyltransferases"/>
    <property type="match status" value="1"/>
</dbReference>
<evidence type="ECO:0000313" key="2">
    <source>
        <dbReference type="EMBL" id="MBD0414051.1"/>
    </source>
</evidence>
<dbReference type="InterPro" id="IPR029063">
    <property type="entry name" value="SAM-dependent_MTases_sf"/>
</dbReference>
<keyword evidence="2" id="KW-0808">Transferase</keyword>
<dbReference type="RefSeq" id="WP_188163435.1">
    <property type="nucleotide sequence ID" value="NZ_JACVVX010000001.1"/>
</dbReference>
<gene>
    <name evidence="2" type="ORF">ICI42_05235</name>
</gene>
<proteinExistence type="predicted"/>
<protein>
    <submittedName>
        <fullName evidence="2">Class I SAM-dependent methyltransferase</fullName>
    </submittedName>
</protein>
<dbReference type="AlphaFoldDB" id="A0A8J6PIB6"/>
<dbReference type="Proteomes" id="UP000643405">
    <property type="component" value="Unassembled WGS sequence"/>
</dbReference>
<dbReference type="GO" id="GO:0032259">
    <property type="term" value="P:methylation"/>
    <property type="evidence" value="ECO:0007669"/>
    <property type="project" value="UniProtKB-KW"/>
</dbReference>